<dbReference type="Pfam" id="PF12010">
    <property type="entry name" value="DUF3502"/>
    <property type="match status" value="1"/>
</dbReference>
<reference evidence="4 5" key="1">
    <citation type="submission" date="2020-01" db="EMBL/GenBank/DDBJ databases">
        <title>Paenibacillus sp. nov., isolated from tomato rhizosphere.</title>
        <authorList>
            <person name="Weon H.-Y."/>
            <person name="Lee S.A."/>
        </authorList>
    </citation>
    <scope>NUCLEOTIDE SEQUENCE [LARGE SCALE GENOMIC DNA]</scope>
    <source>
        <strain evidence="4 5">12200R-189</strain>
    </source>
</reference>
<feature type="chain" id="PRO_5039717967" evidence="2">
    <location>
        <begin position="23"/>
        <end position="514"/>
    </location>
</feature>
<dbReference type="SUPFAM" id="SSF53850">
    <property type="entry name" value="Periplasmic binding protein-like II"/>
    <property type="match status" value="1"/>
</dbReference>
<evidence type="ECO:0000259" key="3">
    <source>
        <dbReference type="Pfam" id="PF12010"/>
    </source>
</evidence>
<feature type="domain" description="DUF3502" evidence="3">
    <location>
        <begin position="444"/>
        <end position="512"/>
    </location>
</feature>
<accession>A0A6C0G2D9</accession>
<dbReference type="AlphaFoldDB" id="A0A6C0G2D9"/>
<dbReference type="InterPro" id="IPR050490">
    <property type="entry name" value="Bact_solute-bd_prot1"/>
</dbReference>
<feature type="signal peptide" evidence="2">
    <location>
        <begin position="1"/>
        <end position="22"/>
    </location>
</feature>
<keyword evidence="2" id="KW-0732">Signal</keyword>
<keyword evidence="5" id="KW-1185">Reference proteome</keyword>
<sequence length="514" mass="55831">MKKFKKAFLGMSLVAVSALALAGCGSNNGNDSAGMSNSGSNGGGNAATSNANDSKPSADVVKLTAVFPGQESAAAPNVLKAINEKLQADGLNIAVDIKYIDDYWNKLALNIAGGTQYDLAWAHSSTLSDLVAKKVYQPIDDQLKSDGPDLLANTPDYVLKGGAINGKQYAIARAIPMTGFNNVFNIRGDLREKYGIPKITTIDGLEQYFQAVVKNEPNMLAYVDSNTQTLLPIMANYYFPIGDGGMYPVYVDPADPNYTVKSFLDSPEYASVVNKKKEWRTKGYIAADSSKVDNPDAGFDNGQVAAVGANLFRASERVDTLAKNVPGAKVETVYLEPSKRYIFSAGDNMLAVPSTSKHVKEAVELMNWIKKDQANFDLWSYGVEGTNYKLTDGAVDLSGIADADKYNTNVWMWNDIRLARFSSNYAKADIDELKNWDKNSEVSPFVGFTLDTSKIKSQISQIQAVMNEYSENLGLGVTDINTIKGELMKKMKAAGLQDVIDETQKQINAYIAAK</sequence>
<feature type="region of interest" description="Disordered" evidence="1">
    <location>
        <begin position="35"/>
        <end position="54"/>
    </location>
</feature>
<protein>
    <submittedName>
        <fullName evidence="4">ABC transporter substrate-binding protein</fullName>
    </submittedName>
</protein>
<evidence type="ECO:0000313" key="4">
    <source>
        <dbReference type="EMBL" id="QHT62977.1"/>
    </source>
</evidence>
<dbReference type="PANTHER" id="PTHR43649">
    <property type="entry name" value="ARABINOSE-BINDING PROTEIN-RELATED"/>
    <property type="match status" value="1"/>
</dbReference>
<dbReference type="Pfam" id="PF01547">
    <property type="entry name" value="SBP_bac_1"/>
    <property type="match status" value="1"/>
</dbReference>
<evidence type="ECO:0000313" key="5">
    <source>
        <dbReference type="Proteomes" id="UP000476064"/>
    </source>
</evidence>
<dbReference type="Gene3D" id="3.40.190.10">
    <property type="entry name" value="Periplasmic binding protein-like II"/>
    <property type="match status" value="2"/>
</dbReference>
<dbReference type="RefSeq" id="WP_162359407.1">
    <property type="nucleotide sequence ID" value="NZ_CP048209.1"/>
</dbReference>
<name>A0A6C0G2D9_9BACL</name>
<dbReference type="PANTHER" id="PTHR43649:SF17">
    <property type="entry name" value="ABC TRANSPORTER SOLUTE BINDING PROTEIN-SUGAR TRANSPORT"/>
    <property type="match status" value="1"/>
</dbReference>
<dbReference type="InterPro" id="IPR022627">
    <property type="entry name" value="DUF3502"/>
</dbReference>
<dbReference type="KEGG" id="plyc:GXP70_25440"/>
<evidence type="ECO:0000256" key="1">
    <source>
        <dbReference type="SAM" id="MobiDB-lite"/>
    </source>
</evidence>
<gene>
    <name evidence="4" type="ORF">GXP70_25440</name>
</gene>
<dbReference type="Proteomes" id="UP000476064">
    <property type="component" value="Chromosome"/>
</dbReference>
<dbReference type="InterPro" id="IPR006059">
    <property type="entry name" value="SBP"/>
</dbReference>
<dbReference type="PROSITE" id="PS51257">
    <property type="entry name" value="PROKAR_LIPOPROTEIN"/>
    <property type="match status" value="1"/>
</dbReference>
<organism evidence="4 5">
    <name type="scientific">Paenibacillus lycopersici</name>
    <dbReference type="NCBI Taxonomy" id="2704462"/>
    <lineage>
        <taxon>Bacteria</taxon>
        <taxon>Bacillati</taxon>
        <taxon>Bacillota</taxon>
        <taxon>Bacilli</taxon>
        <taxon>Bacillales</taxon>
        <taxon>Paenibacillaceae</taxon>
        <taxon>Paenibacillus</taxon>
    </lineage>
</organism>
<dbReference type="EMBL" id="CP048209">
    <property type="protein sequence ID" value="QHT62977.1"/>
    <property type="molecule type" value="Genomic_DNA"/>
</dbReference>
<evidence type="ECO:0000256" key="2">
    <source>
        <dbReference type="SAM" id="SignalP"/>
    </source>
</evidence>
<proteinExistence type="predicted"/>